<dbReference type="InterPro" id="IPR018683">
    <property type="entry name" value="DUF2169"/>
</dbReference>
<organism evidence="2 3">
    <name type="scientific">Sorangium cellulosum (strain So ce56)</name>
    <name type="common">Polyangium cellulosum (strain So ce56)</name>
    <dbReference type="NCBI Taxonomy" id="448385"/>
    <lineage>
        <taxon>Bacteria</taxon>
        <taxon>Pseudomonadati</taxon>
        <taxon>Myxococcota</taxon>
        <taxon>Polyangia</taxon>
        <taxon>Polyangiales</taxon>
        <taxon>Polyangiaceae</taxon>
        <taxon>Sorangium</taxon>
    </lineage>
</organism>
<protein>
    <recommendedName>
        <fullName evidence="1">DUF2169 domain-containing protein</fullName>
    </recommendedName>
</protein>
<accession>A9FHB7</accession>
<dbReference type="KEGG" id="scl:sce8030"/>
<dbReference type="STRING" id="448385.sce8030"/>
<evidence type="ECO:0000313" key="2">
    <source>
        <dbReference type="EMBL" id="CAN98200.1"/>
    </source>
</evidence>
<keyword evidence="3" id="KW-1185">Reference proteome</keyword>
<dbReference type="eggNOG" id="COG5351">
    <property type="taxonomic scope" value="Bacteria"/>
</dbReference>
<dbReference type="BioCyc" id="SCEL448385:SCE_RS49965-MONOMER"/>
<evidence type="ECO:0000259" key="1">
    <source>
        <dbReference type="Pfam" id="PF09937"/>
    </source>
</evidence>
<evidence type="ECO:0000313" key="3">
    <source>
        <dbReference type="Proteomes" id="UP000002139"/>
    </source>
</evidence>
<proteinExistence type="predicted"/>
<dbReference type="AlphaFoldDB" id="A9FHB7"/>
<dbReference type="EMBL" id="AM746676">
    <property type="protein sequence ID" value="CAN98200.1"/>
    <property type="molecule type" value="Genomic_DNA"/>
</dbReference>
<dbReference type="HOGENOM" id="CLU_780546_0_0_7"/>
<dbReference type="Proteomes" id="UP000002139">
    <property type="component" value="Chromosome"/>
</dbReference>
<gene>
    <name evidence="2" type="ordered locus">sce8030</name>
</gene>
<dbReference type="Pfam" id="PF09937">
    <property type="entry name" value="DUF2169"/>
    <property type="match status" value="1"/>
</dbReference>
<name>A9FHB7_SORC5</name>
<reference evidence="2 3" key="1">
    <citation type="journal article" date="2007" name="Nat. Biotechnol.">
        <title>Complete genome sequence of the myxobacterium Sorangium cellulosum.</title>
        <authorList>
            <person name="Schneiker S."/>
            <person name="Perlova O."/>
            <person name="Kaiser O."/>
            <person name="Gerth K."/>
            <person name="Alici A."/>
            <person name="Altmeyer M.O."/>
            <person name="Bartels D."/>
            <person name="Bekel T."/>
            <person name="Beyer S."/>
            <person name="Bode E."/>
            <person name="Bode H.B."/>
            <person name="Bolten C.J."/>
            <person name="Choudhuri J.V."/>
            <person name="Doss S."/>
            <person name="Elnakady Y.A."/>
            <person name="Frank B."/>
            <person name="Gaigalat L."/>
            <person name="Goesmann A."/>
            <person name="Groeger C."/>
            <person name="Gross F."/>
            <person name="Jelsbak L."/>
            <person name="Jelsbak L."/>
            <person name="Kalinowski J."/>
            <person name="Kegler C."/>
            <person name="Knauber T."/>
            <person name="Konietzny S."/>
            <person name="Kopp M."/>
            <person name="Krause L."/>
            <person name="Krug D."/>
            <person name="Linke B."/>
            <person name="Mahmud T."/>
            <person name="Martinez-Arias R."/>
            <person name="McHardy A.C."/>
            <person name="Merai M."/>
            <person name="Meyer F."/>
            <person name="Mormann S."/>
            <person name="Munoz-Dorado J."/>
            <person name="Perez J."/>
            <person name="Pradella S."/>
            <person name="Rachid S."/>
            <person name="Raddatz G."/>
            <person name="Rosenau F."/>
            <person name="Rueckert C."/>
            <person name="Sasse F."/>
            <person name="Scharfe M."/>
            <person name="Schuster S.C."/>
            <person name="Suen G."/>
            <person name="Treuner-Lange A."/>
            <person name="Velicer G.J."/>
            <person name="Vorholter F.-J."/>
            <person name="Weissman K.J."/>
            <person name="Welch R.D."/>
            <person name="Wenzel S.C."/>
            <person name="Whitworth D.E."/>
            <person name="Wilhelm S."/>
            <person name="Wittmann C."/>
            <person name="Bloecker H."/>
            <person name="Puehler A."/>
            <person name="Mueller R."/>
        </authorList>
    </citation>
    <scope>NUCLEOTIDE SEQUENCE [LARGE SCALE GENOMIC DNA]</scope>
    <source>
        <strain evidence="3">So ce56</strain>
    </source>
</reference>
<sequence>MHLVNATAVPARLMTSRLFGATHRIGMVVAKATFRIGPRGTELDTQDPWPLLDEDRETELGLVPRDDLPRRDDAFEVVLLGAAHTIDGRPVDRRTVSLAVGDERRELLVSGDRTWERGGSPRISAPVPFTRMPLTHERAFGGTVEVEVDREAFVEAMDARNRAGRGFDPAPAVRSLVEMLNPPEGYPRYDEIRRLPNIEDPRAPISRPEDSPDPAYWGAVPVDSAIQAARTVAPPPAGAAPGLPEFGEGAYHRAHPQWIIALPPARSTVIMTGLTPGPEPLSFALPAVRVVIDYVSGVRTGTRELRPHALVLLPEERRFYVVFRHAFTYEYLSAERSMRLRVERGGWYEPSGRGG</sequence>
<feature type="domain" description="DUF2169" evidence="1">
    <location>
        <begin position="25"/>
        <end position="324"/>
    </location>
</feature>